<dbReference type="Pfam" id="PF00403">
    <property type="entry name" value="HMA"/>
    <property type="match status" value="2"/>
</dbReference>
<dbReference type="PANTHER" id="PTHR46195">
    <property type="entry name" value="HEAVY METAL-ASSOCIATED ISOPRENYLATED PLANT PROTEIN 7"/>
    <property type="match status" value="1"/>
</dbReference>
<comment type="similarity">
    <text evidence="5">Belongs to the HIPP family.</text>
</comment>
<dbReference type="OMA" id="VIKTHKM"/>
<evidence type="ECO:0000313" key="7">
    <source>
        <dbReference type="Proteomes" id="UP000790787"/>
    </source>
</evidence>
<evidence type="ECO:0000313" key="8">
    <source>
        <dbReference type="RefSeq" id="XP_016450909.1"/>
    </source>
</evidence>
<dbReference type="GO" id="GO:0016020">
    <property type="term" value="C:membrane"/>
    <property type="evidence" value="ECO:0007669"/>
    <property type="project" value="UniProtKB-SubCell"/>
</dbReference>
<protein>
    <submittedName>
        <fullName evidence="8">Heavy metal-associated isoprenylated plant protein 3</fullName>
    </submittedName>
    <submittedName>
        <fullName evidence="8">Heavy metal-associated isoprenylated plant protein 4</fullName>
    </submittedName>
</protein>
<dbReference type="InterPro" id="IPR036163">
    <property type="entry name" value="HMA_dom_sf"/>
</dbReference>
<feature type="domain" description="HMA" evidence="6">
    <location>
        <begin position="10"/>
        <end position="76"/>
    </location>
</feature>
<gene>
    <name evidence="8" type="primary">LOC107775670</name>
</gene>
<dbReference type="AlphaFoldDB" id="A0A1S3YFF0"/>
<dbReference type="RefSeq" id="XP_016450909.1">
    <property type="nucleotide sequence ID" value="XM_016595423.2"/>
</dbReference>
<proteinExistence type="inferred from homology"/>
<evidence type="ECO:0000256" key="1">
    <source>
        <dbReference type="ARBA" id="ARBA00004170"/>
    </source>
</evidence>
<dbReference type="GO" id="GO:0009626">
    <property type="term" value="P:plant-type hypersensitive response"/>
    <property type="evidence" value="ECO:0007669"/>
    <property type="project" value="UniProtKB-KW"/>
</dbReference>
<sequence>MSKEEKKIEVITAIYKVRLHCPKCAHDIRRPLMRTQGVHTVDVKLEKDEVAVKGAIDAKKIHQRLEKWSKKKVEIVSQTKVKDVEKTKEVKKESIKTTTLKVYMHCNKCELDLKKRLLKHKGIHNVKTDFKAQTITVETVLESEKVVTYVQKTFRKHAEIIKKKEEEKKEKVTVEVKTTTEKIVEFNEVKKVEAKNKEGVAPYFVHYVYAPQWFSDENPNACSVM</sequence>
<accession>A0A1S3YFF0</accession>
<dbReference type="Gene3D" id="3.30.70.100">
    <property type="match status" value="2"/>
</dbReference>
<reference evidence="8" key="2">
    <citation type="submission" date="2025-08" db="UniProtKB">
        <authorList>
            <consortium name="RefSeq"/>
        </authorList>
    </citation>
    <scope>IDENTIFICATION</scope>
    <source>
        <tissue evidence="8">Leaf</tissue>
    </source>
</reference>
<dbReference type="GeneID" id="107775670"/>
<feature type="domain" description="HMA" evidence="6">
    <location>
        <begin position="95"/>
        <end position="158"/>
    </location>
</feature>
<keyword evidence="3" id="KW-0479">Metal-binding</keyword>
<keyword evidence="7" id="KW-1185">Reference proteome</keyword>
<evidence type="ECO:0000256" key="5">
    <source>
        <dbReference type="ARBA" id="ARBA00024045"/>
    </source>
</evidence>
<dbReference type="PROSITE" id="PS50846">
    <property type="entry name" value="HMA_2"/>
    <property type="match status" value="2"/>
</dbReference>
<evidence type="ECO:0000256" key="2">
    <source>
        <dbReference type="ARBA" id="ARBA00022481"/>
    </source>
</evidence>
<evidence type="ECO:0000256" key="4">
    <source>
        <dbReference type="ARBA" id="ARBA00023289"/>
    </source>
</evidence>
<dbReference type="CDD" id="cd00371">
    <property type="entry name" value="HMA"/>
    <property type="match status" value="2"/>
</dbReference>
<dbReference type="OrthoDB" id="688249at2759"/>
<dbReference type="KEGG" id="nta:107775670"/>
<dbReference type="STRING" id="4097.A0A1S3YFF0"/>
<keyword evidence="4" id="KW-0636">Prenylation</keyword>
<dbReference type="SUPFAM" id="SSF55008">
    <property type="entry name" value="HMA, heavy metal-associated domain"/>
    <property type="match status" value="2"/>
</dbReference>
<keyword evidence="2" id="KW-0488">Methylation</keyword>
<dbReference type="PANTHER" id="PTHR46195:SF12">
    <property type="entry name" value="HEAVY METAL-ASSOCIATED ISOPRENYLATED PLANT PROTEIN 4"/>
    <property type="match status" value="1"/>
</dbReference>
<evidence type="ECO:0000256" key="3">
    <source>
        <dbReference type="ARBA" id="ARBA00022723"/>
    </source>
</evidence>
<dbReference type="InterPro" id="IPR044577">
    <property type="entry name" value="HIPP4/7/8/17/18/19"/>
</dbReference>
<name>A0A1S3YFF0_TOBAC</name>
<comment type="subcellular location">
    <subcellularLocation>
        <location evidence="1">Membrane</location>
        <topology evidence="1">Peripheral membrane protein</topology>
    </subcellularLocation>
</comment>
<reference evidence="7" key="1">
    <citation type="journal article" date="2014" name="Nat. Commun.">
        <title>The tobacco genome sequence and its comparison with those of tomato and potato.</title>
        <authorList>
            <person name="Sierro N."/>
            <person name="Battey J.N."/>
            <person name="Ouadi S."/>
            <person name="Bakaher N."/>
            <person name="Bovet L."/>
            <person name="Willig A."/>
            <person name="Goepfert S."/>
            <person name="Peitsch M.C."/>
            <person name="Ivanov N.V."/>
        </authorList>
    </citation>
    <scope>NUCLEOTIDE SEQUENCE [LARGE SCALE GENOMIC DNA]</scope>
</reference>
<dbReference type="GO" id="GO:0046872">
    <property type="term" value="F:metal ion binding"/>
    <property type="evidence" value="ECO:0007669"/>
    <property type="project" value="UniProtKB-KW"/>
</dbReference>
<dbReference type="InterPro" id="IPR006121">
    <property type="entry name" value="HMA_dom"/>
</dbReference>
<dbReference type="RefSeq" id="XP_016450909.1">
    <property type="nucleotide sequence ID" value="XM_016595423.1"/>
</dbReference>
<dbReference type="Proteomes" id="UP000790787">
    <property type="component" value="Chromosome 23"/>
</dbReference>
<dbReference type="PaxDb" id="4097-A0A1S3YFF0"/>
<evidence type="ECO:0000259" key="6">
    <source>
        <dbReference type="PROSITE" id="PS50846"/>
    </source>
</evidence>
<keyword evidence="4" id="KW-0449">Lipoprotein</keyword>
<organism evidence="7 8">
    <name type="scientific">Nicotiana tabacum</name>
    <name type="common">Common tobacco</name>
    <dbReference type="NCBI Taxonomy" id="4097"/>
    <lineage>
        <taxon>Eukaryota</taxon>
        <taxon>Viridiplantae</taxon>
        <taxon>Streptophyta</taxon>
        <taxon>Embryophyta</taxon>
        <taxon>Tracheophyta</taxon>
        <taxon>Spermatophyta</taxon>
        <taxon>Magnoliopsida</taxon>
        <taxon>eudicotyledons</taxon>
        <taxon>Gunneridae</taxon>
        <taxon>Pentapetalae</taxon>
        <taxon>asterids</taxon>
        <taxon>lamiids</taxon>
        <taxon>Solanales</taxon>
        <taxon>Solanaceae</taxon>
        <taxon>Nicotianoideae</taxon>
        <taxon>Nicotianeae</taxon>
        <taxon>Nicotiana</taxon>
    </lineage>
</organism>